<dbReference type="Gene3D" id="3.40.50.720">
    <property type="entry name" value="NAD(P)-binding Rossmann-like Domain"/>
    <property type="match status" value="1"/>
</dbReference>
<dbReference type="PANTHER" id="PTHR42760:SF50">
    <property type="entry name" value="SHORT-CHAIN DEHYDROGENASE-RELATED"/>
    <property type="match status" value="1"/>
</dbReference>
<keyword evidence="4" id="KW-1185">Reference proteome</keyword>
<dbReference type="InterPro" id="IPR036291">
    <property type="entry name" value="NAD(P)-bd_dom_sf"/>
</dbReference>
<evidence type="ECO:0000256" key="1">
    <source>
        <dbReference type="ARBA" id="ARBA00006484"/>
    </source>
</evidence>
<sequence>MGTTLAGRTALVTGGSRGIGAAIARGLADEGANVVIGYGSARARADEVVRDLTGLGVRAAAHRADQGDAAAVEGLVERVAADFGGLDILVNNAGVSVQGPVDPGERAAFDHQIAVNLGGVLAAVRAASRVMGEGGRIITVGSTLGSRAGFTSVAEYAATKAAVAGYSRGAARDLAPRGITVNVVEPGAVDTDMNPHDGETADAQRAANAMGRYGRPEEVAAGVVFLASPAASFITGTTLTIDGGYLA</sequence>
<dbReference type="PRINTS" id="PR00081">
    <property type="entry name" value="GDHRDH"/>
</dbReference>
<dbReference type="KEGG" id="smao:CAG99_02420"/>
<dbReference type="EMBL" id="CP021121">
    <property type="protein sequence ID" value="ARQ67839.1"/>
    <property type="molecule type" value="Genomic_DNA"/>
</dbReference>
<accession>A0A1W7CSZ9</accession>
<evidence type="ECO:0000256" key="2">
    <source>
        <dbReference type="ARBA" id="ARBA00023002"/>
    </source>
</evidence>
<dbReference type="RefSeq" id="WP_086157362.1">
    <property type="nucleotide sequence ID" value="NZ_CP021121.1"/>
</dbReference>
<dbReference type="PANTHER" id="PTHR42760">
    <property type="entry name" value="SHORT-CHAIN DEHYDROGENASES/REDUCTASES FAMILY MEMBER"/>
    <property type="match status" value="1"/>
</dbReference>
<dbReference type="Proteomes" id="UP000194218">
    <property type="component" value="Chromosome"/>
</dbReference>
<dbReference type="Pfam" id="PF13561">
    <property type="entry name" value="adh_short_C2"/>
    <property type="match status" value="1"/>
</dbReference>
<comment type="similarity">
    <text evidence="1">Belongs to the short-chain dehydrogenases/reductases (SDR) family.</text>
</comment>
<dbReference type="InterPro" id="IPR002347">
    <property type="entry name" value="SDR_fam"/>
</dbReference>
<reference evidence="3 4" key="1">
    <citation type="submission" date="2017-05" db="EMBL/GenBank/DDBJ databases">
        <title>Complete genome sequence of Streptomyces sp. SCSIO 03032 revealed the diverse biosynthetic pathways for its bioactive secondary metabolites.</title>
        <authorList>
            <person name="Ma L."/>
            <person name="Zhu Y."/>
            <person name="Zhang W."/>
            <person name="Zhang G."/>
            <person name="Tian X."/>
            <person name="Zhang S."/>
            <person name="Zhang C."/>
        </authorList>
    </citation>
    <scope>NUCLEOTIDE SEQUENCE [LARGE SCALE GENOMIC DNA]</scope>
    <source>
        <strain evidence="3 4">SCSIO 03032</strain>
    </source>
</reference>
<keyword evidence="2" id="KW-0560">Oxidoreductase</keyword>
<evidence type="ECO:0000313" key="3">
    <source>
        <dbReference type="EMBL" id="ARQ67839.1"/>
    </source>
</evidence>
<dbReference type="FunFam" id="3.40.50.720:FF:000084">
    <property type="entry name" value="Short-chain dehydrogenase reductase"/>
    <property type="match status" value="1"/>
</dbReference>
<dbReference type="GO" id="GO:0016616">
    <property type="term" value="F:oxidoreductase activity, acting on the CH-OH group of donors, NAD or NADP as acceptor"/>
    <property type="evidence" value="ECO:0007669"/>
    <property type="project" value="TreeGrafter"/>
</dbReference>
<dbReference type="SUPFAM" id="SSF51735">
    <property type="entry name" value="NAD(P)-binding Rossmann-fold domains"/>
    <property type="match status" value="1"/>
</dbReference>
<proteinExistence type="inferred from homology"/>
<protein>
    <submittedName>
        <fullName evidence="3">Oxidoreductase</fullName>
    </submittedName>
</protein>
<organism evidence="3 4">
    <name type="scientific">Streptomyces marincola</name>
    <dbReference type="NCBI Taxonomy" id="2878388"/>
    <lineage>
        <taxon>Bacteria</taxon>
        <taxon>Bacillati</taxon>
        <taxon>Actinomycetota</taxon>
        <taxon>Actinomycetes</taxon>
        <taxon>Kitasatosporales</taxon>
        <taxon>Streptomycetaceae</taxon>
        <taxon>Streptomyces</taxon>
    </lineage>
</organism>
<name>A0A1W7CSZ9_9ACTN</name>
<dbReference type="PRINTS" id="PR00080">
    <property type="entry name" value="SDRFAMILY"/>
</dbReference>
<gene>
    <name evidence="3" type="ORF">CAG99_02420</name>
</gene>
<evidence type="ECO:0000313" key="4">
    <source>
        <dbReference type="Proteomes" id="UP000194218"/>
    </source>
</evidence>
<dbReference type="OrthoDB" id="154414at2"/>
<dbReference type="AlphaFoldDB" id="A0A1W7CSZ9"/>